<keyword evidence="1" id="KW-0812">Transmembrane</keyword>
<evidence type="ECO:0000313" key="2">
    <source>
        <dbReference type="EMBL" id="POW18637.1"/>
    </source>
</evidence>
<protein>
    <submittedName>
        <fullName evidence="2">Uncharacterized protein</fullName>
    </submittedName>
</protein>
<keyword evidence="1" id="KW-1133">Transmembrane helix</keyword>
<evidence type="ECO:0000313" key="3">
    <source>
        <dbReference type="Proteomes" id="UP000238274"/>
    </source>
</evidence>
<feature type="transmembrane region" description="Helical" evidence="1">
    <location>
        <begin position="66"/>
        <end position="86"/>
    </location>
</feature>
<keyword evidence="3" id="KW-1185">Reference proteome</keyword>
<dbReference type="AlphaFoldDB" id="A0A2S4WAA9"/>
<reference evidence="3" key="2">
    <citation type="journal article" date="2018" name="BMC Genomics">
        <title>Genomic insights into host adaptation between the wheat stripe rust pathogen (Puccinia striiformis f. sp. tritici) and the barley stripe rust pathogen (Puccinia striiformis f. sp. hordei).</title>
        <authorList>
            <person name="Xia C."/>
            <person name="Wang M."/>
            <person name="Yin C."/>
            <person name="Cornejo O.E."/>
            <person name="Hulbert S.H."/>
            <person name="Chen X."/>
        </authorList>
    </citation>
    <scope>NUCLEOTIDE SEQUENCE [LARGE SCALE GENOMIC DNA]</scope>
    <source>
        <strain evidence="3">93TX-2</strain>
    </source>
</reference>
<keyword evidence="1" id="KW-0472">Membrane</keyword>
<evidence type="ECO:0000256" key="1">
    <source>
        <dbReference type="SAM" id="Phobius"/>
    </source>
</evidence>
<sequence>MSTCSVVRDPLTYMNCGHQLAITLAMTGVHHTTSTIHNNIRSRLQLFRKVVMTLHPGKSVICRANYSPATFIALFFCGLFRISLALPSNLYTS</sequence>
<organism evidence="2 3">
    <name type="scientific">Puccinia striiformis</name>
    <dbReference type="NCBI Taxonomy" id="27350"/>
    <lineage>
        <taxon>Eukaryota</taxon>
        <taxon>Fungi</taxon>
        <taxon>Dikarya</taxon>
        <taxon>Basidiomycota</taxon>
        <taxon>Pucciniomycotina</taxon>
        <taxon>Pucciniomycetes</taxon>
        <taxon>Pucciniales</taxon>
        <taxon>Pucciniaceae</taxon>
        <taxon>Puccinia</taxon>
    </lineage>
</organism>
<reference evidence="3" key="3">
    <citation type="journal article" date="2018" name="Mol. Plant Microbe Interact.">
        <title>Genome sequence resources for the wheat stripe rust pathogen (Puccinia striiformis f. sp. tritici) and the barley stripe rust pathogen (Puccinia striiformis f. sp. hordei).</title>
        <authorList>
            <person name="Xia C."/>
            <person name="Wang M."/>
            <person name="Yin C."/>
            <person name="Cornejo O.E."/>
            <person name="Hulbert S.H."/>
            <person name="Chen X."/>
        </authorList>
    </citation>
    <scope>NUCLEOTIDE SEQUENCE [LARGE SCALE GENOMIC DNA]</scope>
    <source>
        <strain evidence="3">93TX-2</strain>
    </source>
</reference>
<gene>
    <name evidence="2" type="ORF">PSHT_05598</name>
</gene>
<dbReference type="VEuPathDB" id="FungiDB:PSHT_05598"/>
<reference evidence="2 3" key="1">
    <citation type="submission" date="2017-12" db="EMBL/GenBank/DDBJ databases">
        <title>Gene loss provides genomic basis for host adaptation in cereal stripe rust fungi.</title>
        <authorList>
            <person name="Xia C."/>
        </authorList>
    </citation>
    <scope>NUCLEOTIDE SEQUENCE [LARGE SCALE GENOMIC DNA]</scope>
    <source>
        <strain evidence="2 3">93TX-2</strain>
    </source>
</reference>
<accession>A0A2S4WAA9</accession>
<proteinExistence type="predicted"/>
<name>A0A2S4WAA9_9BASI</name>
<comment type="caution">
    <text evidence="2">The sequence shown here is derived from an EMBL/GenBank/DDBJ whole genome shotgun (WGS) entry which is preliminary data.</text>
</comment>
<dbReference type="EMBL" id="PKSM01000062">
    <property type="protein sequence ID" value="POW18637.1"/>
    <property type="molecule type" value="Genomic_DNA"/>
</dbReference>
<dbReference type="Proteomes" id="UP000238274">
    <property type="component" value="Unassembled WGS sequence"/>
</dbReference>